<evidence type="ECO:0000313" key="4">
    <source>
        <dbReference type="Proteomes" id="UP001597509"/>
    </source>
</evidence>
<gene>
    <name evidence="3" type="ORF">ACFS6I_14080</name>
</gene>
<dbReference type="PANTHER" id="PTHR10907:SF47">
    <property type="entry name" value="REGUCALCIN"/>
    <property type="match status" value="1"/>
</dbReference>
<evidence type="ECO:0000313" key="3">
    <source>
        <dbReference type="EMBL" id="MFD2905066.1"/>
    </source>
</evidence>
<comment type="caution">
    <text evidence="3">The sequence shown here is derived from an EMBL/GenBank/DDBJ whole genome shotgun (WGS) entry which is preliminary data.</text>
</comment>
<dbReference type="InterPro" id="IPR005511">
    <property type="entry name" value="SMP-30"/>
</dbReference>
<dbReference type="Pfam" id="PF08450">
    <property type="entry name" value="SGL"/>
    <property type="match status" value="1"/>
</dbReference>
<evidence type="ECO:0000259" key="2">
    <source>
        <dbReference type="Pfam" id="PF08450"/>
    </source>
</evidence>
<dbReference type="EMBL" id="JBHUPE010000005">
    <property type="protein sequence ID" value="MFD2905066.1"/>
    <property type="molecule type" value="Genomic_DNA"/>
</dbReference>
<dbReference type="InterPro" id="IPR013658">
    <property type="entry name" value="SGL"/>
</dbReference>
<keyword evidence="3" id="KW-0378">Hydrolase</keyword>
<dbReference type="Proteomes" id="UP001597509">
    <property type="component" value="Unassembled WGS sequence"/>
</dbReference>
<protein>
    <submittedName>
        <fullName evidence="3">SMP-30/gluconolactonase/LRE family protein</fullName>
        <ecNumber evidence="3">3.1.1.99</ecNumber>
    </submittedName>
</protein>
<feature type="domain" description="SMP-30/Gluconolactonase/LRE-like region" evidence="2">
    <location>
        <begin position="14"/>
        <end position="255"/>
    </location>
</feature>
<sequence>MKNAQLLIKSTCQLGESILWDNRNGGIYWVDILGKQIFKHKFGSGQTSIWNLDDYVSKIVLNDRHGFILGMQGMLASWEEATNIVKPIIDIPHENGQIRTNDGGLDPEGNLWIGTMHMDAIPGRGKLYCYKDQKLHVMLDAVSIPNGIVWSGKLPYTYFIDTFTNEIRRYDFTKDTNETAHYDVLVKIPSEYGSPDGMCIGPDGNLWVAHWGGYGVYCWDIHTGKLLDIISVDAPHVTSCIFGGPDNKDLFISTAKVGLHEQQLLKYPNSGSVFHYKIS</sequence>
<name>A0ABW5YXX0_9SPHI</name>
<dbReference type="RefSeq" id="WP_380921543.1">
    <property type="nucleotide sequence ID" value="NZ_JBHUPE010000005.1"/>
</dbReference>
<dbReference type="Gene3D" id="2.120.10.30">
    <property type="entry name" value="TolB, C-terminal domain"/>
    <property type="match status" value="1"/>
</dbReference>
<evidence type="ECO:0000256" key="1">
    <source>
        <dbReference type="ARBA" id="ARBA00008853"/>
    </source>
</evidence>
<dbReference type="EC" id="3.1.1.99" evidence="3"/>
<proteinExistence type="inferred from homology"/>
<accession>A0ABW5YXX0</accession>
<dbReference type="InterPro" id="IPR011042">
    <property type="entry name" value="6-blade_b-propeller_TolB-like"/>
</dbReference>
<dbReference type="SUPFAM" id="SSF63829">
    <property type="entry name" value="Calcium-dependent phosphotriesterase"/>
    <property type="match status" value="1"/>
</dbReference>
<comment type="similarity">
    <text evidence="1">Belongs to the SMP-30/CGR1 family.</text>
</comment>
<dbReference type="PANTHER" id="PTHR10907">
    <property type="entry name" value="REGUCALCIN"/>
    <property type="match status" value="1"/>
</dbReference>
<reference evidence="4" key="1">
    <citation type="journal article" date="2019" name="Int. J. Syst. Evol. Microbiol.">
        <title>The Global Catalogue of Microorganisms (GCM) 10K type strain sequencing project: providing services to taxonomists for standard genome sequencing and annotation.</title>
        <authorList>
            <consortium name="The Broad Institute Genomics Platform"/>
            <consortium name="The Broad Institute Genome Sequencing Center for Infectious Disease"/>
            <person name="Wu L."/>
            <person name="Ma J."/>
        </authorList>
    </citation>
    <scope>NUCLEOTIDE SEQUENCE [LARGE SCALE GENOMIC DNA]</scope>
    <source>
        <strain evidence="4">KCTC 22209</strain>
    </source>
</reference>
<keyword evidence="4" id="KW-1185">Reference proteome</keyword>
<dbReference type="PRINTS" id="PR01790">
    <property type="entry name" value="SMP30FAMILY"/>
</dbReference>
<dbReference type="GO" id="GO:0016787">
    <property type="term" value="F:hydrolase activity"/>
    <property type="evidence" value="ECO:0007669"/>
    <property type="project" value="UniProtKB-KW"/>
</dbReference>
<organism evidence="3 4">
    <name type="scientific">Sphingobacterium anhuiense</name>
    <dbReference type="NCBI Taxonomy" id="493780"/>
    <lineage>
        <taxon>Bacteria</taxon>
        <taxon>Pseudomonadati</taxon>
        <taxon>Bacteroidota</taxon>
        <taxon>Sphingobacteriia</taxon>
        <taxon>Sphingobacteriales</taxon>
        <taxon>Sphingobacteriaceae</taxon>
        <taxon>Sphingobacterium</taxon>
    </lineage>
</organism>